<dbReference type="EMBL" id="PREZ01000003">
    <property type="protein sequence ID" value="PPA70874.1"/>
    <property type="molecule type" value="Genomic_DNA"/>
</dbReference>
<dbReference type="Pfam" id="PF01098">
    <property type="entry name" value="FTSW_RODA_SPOVE"/>
    <property type="match status" value="1"/>
</dbReference>
<feature type="transmembrane region" description="Helical" evidence="6">
    <location>
        <begin position="119"/>
        <end position="136"/>
    </location>
</feature>
<dbReference type="GO" id="GO:0005886">
    <property type="term" value="C:plasma membrane"/>
    <property type="evidence" value="ECO:0007669"/>
    <property type="project" value="TreeGrafter"/>
</dbReference>
<organism evidence="7 8">
    <name type="scientific">Jeotgalibacillus proteolyticus</name>
    <dbReference type="NCBI Taxonomy" id="2082395"/>
    <lineage>
        <taxon>Bacteria</taxon>
        <taxon>Bacillati</taxon>
        <taxon>Bacillota</taxon>
        <taxon>Bacilli</taxon>
        <taxon>Bacillales</taxon>
        <taxon>Caryophanaceae</taxon>
        <taxon>Jeotgalibacillus</taxon>
    </lineage>
</organism>
<evidence type="ECO:0000313" key="7">
    <source>
        <dbReference type="EMBL" id="PPA70874.1"/>
    </source>
</evidence>
<keyword evidence="4 6" id="KW-1133">Transmembrane helix</keyword>
<evidence type="ECO:0000313" key="8">
    <source>
        <dbReference type="Proteomes" id="UP000239047"/>
    </source>
</evidence>
<dbReference type="GO" id="GO:0015648">
    <property type="term" value="F:lipid-linked peptidoglycan transporter activity"/>
    <property type="evidence" value="ECO:0007669"/>
    <property type="project" value="TreeGrafter"/>
</dbReference>
<feature type="transmembrane region" description="Helical" evidence="6">
    <location>
        <begin position="357"/>
        <end position="378"/>
    </location>
</feature>
<reference evidence="7 8" key="1">
    <citation type="submission" date="2018-02" db="EMBL/GenBank/DDBJ databases">
        <title>Jeotgalibacillus proteolyticum sp. nov. a protease producing bacterium isolated from ocean sediments of Laizhou Bay.</title>
        <authorList>
            <person name="Li Y."/>
        </authorList>
    </citation>
    <scope>NUCLEOTIDE SEQUENCE [LARGE SCALE GENOMIC DNA]</scope>
    <source>
        <strain evidence="7 8">22-7</strain>
    </source>
</reference>
<evidence type="ECO:0000256" key="5">
    <source>
        <dbReference type="ARBA" id="ARBA00023136"/>
    </source>
</evidence>
<dbReference type="PANTHER" id="PTHR30474">
    <property type="entry name" value="CELL CYCLE PROTEIN"/>
    <property type="match status" value="1"/>
</dbReference>
<evidence type="ECO:0000256" key="6">
    <source>
        <dbReference type="SAM" id="Phobius"/>
    </source>
</evidence>
<feature type="transmembrane region" description="Helical" evidence="6">
    <location>
        <begin position="171"/>
        <end position="187"/>
    </location>
</feature>
<evidence type="ECO:0000256" key="4">
    <source>
        <dbReference type="ARBA" id="ARBA00022989"/>
    </source>
</evidence>
<dbReference type="AlphaFoldDB" id="A0A2S5GD87"/>
<keyword evidence="3" id="KW-0133">Cell shape</keyword>
<comment type="subcellular location">
    <subcellularLocation>
        <location evidence="1">Membrane</location>
        <topology evidence="1">Multi-pass membrane protein</topology>
    </subcellularLocation>
</comment>
<dbReference type="GO" id="GO:0008360">
    <property type="term" value="P:regulation of cell shape"/>
    <property type="evidence" value="ECO:0007669"/>
    <property type="project" value="UniProtKB-KW"/>
</dbReference>
<keyword evidence="8" id="KW-1185">Reference proteome</keyword>
<dbReference type="InterPro" id="IPR001182">
    <property type="entry name" value="FtsW/RodA"/>
</dbReference>
<feature type="transmembrane region" description="Helical" evidence="6">
    <location>
        <begin position="75"/>
        <end position="99"/>
    </location>
</feature>
<feature type="transmembrane region" description="Helical" evidence="6">
    <location>
        <begin position="323"/>
        <end position="345"/>
    </location>
</feature>
<dbReference type="RefSeq" id="WP_104057624.1">
    <property type="nucleotide sequence ID" value="NZ_PREZ01000003.1"/>
</dbReference>
<dbReference type="PANTHER" id="PTHR30474:SF1">
    <property type="entry name" value="PEPTIDOGLYCAN GLYCOSYLTRANSFERASE MRDB"/>
    <property type="match status" value="1"/>
</dbReference>
<dbReference type="GO" id="GO:0051301">
    <property type="term" value="P:cell division"/>
    <property type="evidence" value="ECO:0007669"/>
    <property type="project" value="InterPro"/>
</dbReference>
<keyword evidence="5 6" id="KW-0472">Membrane</keyword>
<proteinExistence type="predicted"/>
<feature type="transmembrane region" description="Helical" evidence="6">
    <location>
        <begin position="148"/>
        <end position="165"/>
    </location>
</feature>
<gene>
    <name evidence="7" type="ORF">C4B60_08790</name>
</gene>
<dbReference type="OrthoDB" id="9768187at2"/>
<accession>A0A2S5GD87</accession>
<feature type="transmembrane region" description="Helical" evidence="6">
    <location>
        <begin position="12"/>
        <end position="33"/>
    </location>
</feature>
<comment type="caution">
    <text evidence="7">The sequence shown here is derived from an EMBL/GenBank/DDBJ whole genome shotgun (WGS) entry which is preliminary data.</text>
</comment>
<evidence type="ECO:0000256" key="1">
    <source>
        <dbReference type="ARBA" id="ARBA00004141"/>
    </source>
</evidence>
<evidence type="ECO:0000256" key="2">
    <source>
        <dbReference type="ARBA" id="ARBA00022692"/>
    </source>
</evidence>
<dbReference type="Proteomes" id="UP000239047">
    <property type="component" value="Unassembled WGS sequence"/>
</dbReference>
<feature type="transmembrane region" description="Helical" evidence="6">
    <location>
        <begin position="45"/>
        <end position="63"/>
    </location>
</feature>
<dbReference type="GO" id="GO:0032153">
    <property type="term" value="C:cell division site"/>
    <property type="evidence" value="ECO:0007669"/>
    <property type="project" value="TreeGrafter"/>
</dbReference>
<keyword evidence="2 6" id="KW-0812">Transmembrane</keyword>
<feature type="transmembrane region" description="Helical" evidence="6">
    <location>
        <begin position="291"/>
        <end position="311"/>
    </location>
</feature>
<feature type="transmembrane region" description="Helical" evidence="6">
    <location>
        <begin position="194"/>
        <end position="215"/>
    </location>
</feature>
<sequence length="393" mass="44008">MKQSERFTDRFDWGLLFILMGFCLISLIGIWSAQSMEQYGNTNFVLRQAIWYGVGFVVILGASQIEPDVYKKTAPYFYAVGILLLIGIALAPESIAPYRNGAKRWFDLPLIGTVQPSELMKTFYILMLAYIVSRHQEKFIIKNLKHDTWLLGKILLAAFVPVSLIMNQPDLGTSLVFIAISAGVIIVSGISWKLLAPVFGLAAGGGITILGLVVYKPEWLEQTLGLQQYQFGRVYSWLDPHSYQTSEGYNLLQAMSAIGSGEMFGRGYQSGQVYIPEQHTDFIFSIFGEEFGFIGSSILVAWFMFLIYHIINVATMTKSPFSTYLCVGIVGMLTFQVFQNIGMTIQLLPITGLTLPFVSYGGSSLLITMFSIGLIFSVRYHHRDYMFEGDSTL</sequence>
<protein>
    <submittedName>
        <fullName evidence="7">Rod shape-determining protein RodA</fullName>
    </submittedName>
</protein>
<name>A0A2S5GD87_9BACL</name>
<evidence type="ECO:0000256" key="3">
    <source>
        <dbReference type="ARBA" id="ARBA00022960"/>
    </source>
</evidence>